<evidence type="ECO:0000313" key="1">
    <source>
        <dbReference type="EMBL" id="RGZ75779.1"/>
    </source>
</evidence>
<name>A0A413PIB9_9FIRM</name>
<reference evidence="1 2" key="1">
    <citation type="submission" date="2018-08" db="EMBL/GenBank/DDBJ databases">
        <title>A genome reference for cultivated species of the human gut microbiota.</title>
        <authorList>
            <person name="Zou Y."/>
            <person name="Xue W."/>
            <person name="Luo G."/>
        </authorList>
    </citation>
    <scope>NUCLEOTIDE SEQUENCE [LARGE SCALE GENOMIC DNA]</scope>
    <source>
        <strain evidence="1 2">AM48-23BH</strain>
    </source>
</reference>
<sequence>MGVFTKKDRKEGILMFNFLNSESLWIGTDMKKFNEIRTQLEQEGIPYKYKTKDHLSQTMYPAEGTLRSRTGSFGNKPDQMIEYEILVHKKDYEKVRGKF</sequence>
<accession>A0A413PIB9</accession>
<gene>
    <name evidence="1" type="ORF">DW972_15425</name>
</gene>
<dbReference type="AlphaFoldDB" id="A0A413PIB9"/>
<proteinExistence type="predicted"/>
<protein>
    <submittedName>
        <fullName evidence="1">Uncharacterized protein</fullName>
    </submittedName>
</protein>
<dbReference type="Proteomes" id="UP000286561">
    <property type="component" value="Unassembled WGS sequence"/>
</dbReference>
<comment type="caution">
    <text evidence="1">The sequence shown here is derived from an EMBL/GenBank/DDBJ whole genome shotgun (WGS) entry which is preliminary data.</text>
</comment>
<evidence type="ECO:0000313" key="2">
    <source>
        <dbReference type="Proteomes" id="UP000286561"/>
    </source>
</evidence>
<dbReference type="EMBL" id="QSEP01000206">
    <property type="protein sequence ID" value="RGZ75779.1"/>
    <property type="molecule type" value="Genomic_DNA"/>
</dbReference>
<organism evidence="1 2">
    <name type="scientific">Anaerobutyricum hallii</name>
    <dbReference type="NCBI Taxonomy" id="39488"/>
    <lineage>
        <taxon>Bacteria</taxon>
        <taxon>Bacillati</taxon>
        <taxon>Bacillota</taxon>
        <taxon>Clostridia</taxon>
        <taxon>Lachnospirales</taxon>
        <taxon>Lachnospiraceae</taxon>
        <taxon>Anaerobutyricum</taxon>
    </lineage>
</organism>